<keyword evidence="3" id="KW-1185">Reference proteome</keyword>
<evidence type="ECO:0000313" key="3">
    <source>
        <dbReference type="Proteomes" id="UP001206206"/>
    </source>
</evidence>
<evidence type="ECO:0000256" key="1">
    <source>
        <dbReference type="SAM" id="MobiDB-lite"/>
    </source>
</evidence>
<reference evidence="2 3" key="1">
    <citation type="submission" date="2022-06" db="EMBL/GenBank/DDBJ databases">
        <title>Draft genome sequence of type strain Streptomyces rubrisoli DSM 42083.</title>
        <authorList>
            <person name="Duangmal K."/>
            <person name="Klaysubun C."/>
        </authorList>
    </citation>
    <scope>NUCLEOTIDE SEQUENCE [LARGE SCALE GENOMIC DNA]</scope>
    <source>
        <strain evidence="2 3">DSM 42083</strain>
    </source>
</reference>
<dbReference type="Proteomes" id="UP001206206">
    <property type="component" value="Unassembled WGS sequence"/>
</dbReference>
<accession>A0ABT1PLN8</accession>
<dbReference type="EMBL" id="JANFNH010000060">
    <property type="protein sequence ID" value="MCQ4046265.1"/>
    <property type="molecule type" value="Genomic_DNA"/>
</dbReference>
<evidence type="ECO:0000313" key="2">
    <source>
        <dbReference type="EMBL" id="MCQ4046265.1"/>
    </source>
</evidence>
<proteinExistence type="predicted"/>
<dbReference type="RefSeq" id="WP_255932434.1">
    <property type="nucleotide sequence ID" value="NZ_JANFNH010000060.1"/>
</dbReference>
<protein>
    <submittedName>
        <fullName evidence="2">Uncharacterized protein</fullName>
    </submittedName>
</protein>
<organism evidence="2 3">
    <name type="scientific">Streptantibioticus rubrisoli</name>
    <dbReference type="NCBI Taxonomy" id="1387313"/>
    <lineage>
        <taxon>Bacteria</taxon>
        <taxon>Bacillati</taxon>
        <taxon>Actinomycetota</taxon>
        <taxon>Actinomycetes</taxon>
        <taxon>Kitasatosporales</taxon>
        <taxon>Streptomycetaceae</taxon>
        <taxon>Streptantibioticus</taxon>
    </lineage>
</organism>
<feature type="region of interest" description="Disordered" evidence="1">
    <location>
        <begin position="1"/>
        <end position="30"/>
    </location>
</feature>
<sequence length="77" mass="8251">MATTTFTPIRGSTAMGPADAPGDSARRTHPRHLLGSAMRAIGVFADTAFRIVVLGTDGTKQREQPLRISQRSGDNQE</sequence>
<gene>
    <name evidence="2" type="ORF">NON19_30515</name>
</gene>
<feature type="region of interest" description="Disordered" evidence="1">
    <location>
        <begin position="55"/>
        <end position="77"/>
    </location>
</feature>
<comment type="caution">
    <text evidence="2">The sequence shown here is derived from an EMBL/GenBank/DDBJ whole genome shotgun (WGS) entry which is preliminary data.</text>
</comment>
<name>A0ABT1PLN8_9ACTN</name>
<feature type="compositionally biased region" description="Polar residues" evidence="1">
    <location>
        <begin position="67"/>
        <end position="77"/>
    </location>
</feature>